<feature type="compositionally biased region" description="Basic and acidic residues" evidence="1">
    <location>
        <begin position="151"/>
        <end position="160"/>
    </location>
</feature>
<dbReference type="Pfam" id="PF15365">
    <property type="entry name" value="PNRC"/>
    <property type="match status" value="1"/>
</dbReference>
<evidence type="ECO:0000256" key="1">
    <source>
        <dbReference type="SAM" id="MobiDB-lite"/>
    </source>
</evidence>
<feature type="compositionally biased region" description="Basic residues" evidence="1">
    <location>
        <begin position="79"/>
        <end position="91"/>
    </location>
</feature>
<reference evidence="2" key="1">
    <citation type="journal article" date="2023" name="Mol. Phylogenet. Evol.">
        <title>Genome-scale phylogeny and comparative genomics of the fungal order Sordariales.</title>
        <authorList>
            <person name="Hensen N."/>
            <person name="Bonometti L."/>
            <person name="Westerberg I."/>
            <person name="Brannstrom I.O."/>
            <person name="Guillou S."/>
            <person name="Cros-Aarteil S."/>
            <person name="Calhoun S."/>
            <person name="Haridas S."/>
            <person name="Kuo A."/>
            <person name="Mondo S."/>
            <person name="Pangilinan J."/>
            <person name="Riley R."/>
            <person name="LaButti K."/>
            <person name="Andreopoulos B."/>
            <person name="Lipzen A."/>
            <person name="Chen C."/>
            <person name="Yan M."/>
            <person name="Daum C."/>
            <person name="Ng V."/>
            <person name="Clum A."/>
            <person name="Steindorff A."/>
            <person name="Ohm R.A."/>
            <person name="Martin F."/>
            <person name="Silar P."/>
            <person name="Natvig D.O."/>
            <person name="Lalanne C."/>
            <person name="Gautier V."/>
            <person name="Ament-Velasquez S.L."/>
            <person name="Kruys A."/>
            <person name="Hutchinson M.I."/>
            <person name="Powell A.J."/>
            <person name="Barry K."/>
            <person name="Miller A.N."/>
            <person name="Grigoriev I.V."/>
            <person name="Debuchy R."/>
            <person name="Gladieux P."/>
            <person name="Hiltunen Thoren M."/>
            <person name="Johannesson H."/>
        </authorList>
    </citation>
    <scope>NUCLEOTIDE SEQUENCE</scope>
    <source>
        <strain evidence="2">CBS 103.79</strain>
    </source>
</reference>
<proteinExistence type="predicted"/>
<keyword evidence="3" id="KW-1185">Reference proteome</keyword>
<dbReference type="GO" id="GO:0016071">
    <property type="term" value="P:mRNA metabolic process"/>
    <property type="evidence" value="ECO:0007669"/>
    <property type="project" value="UniProtKB-ARBA"/>
</dbReference>
<feature type="region of interest" description="Disordered" evidence="1">
    <location>
        <begin position="1"/>
        <end position="120"/>
    </location>
</feature>
<dbReference type="EMBL" id="MU855537">
    <property type="protein sequence ID" value="KAK3902039.1"/>
    <property type="molecule type" value="Genomic_DNA"/>
</dbReference>
<comment type="caution">
    <text evidence="2">The sequence shown here is derived from an EMBL/GenBank/DDBJ whole genome shotgun (WGS) entry which is preliminary data.</text>
</comment>
<dbReference type="Proteomes" id="UP001303889">
    <property type="component" value="Unassembled WGS sequence"/>
</dbReference>
<accession>A0AAN6MKP5</accession>
<feature type="region of interest" description="Disordered" evidence="1">
    <location>
        <begin position="205"/>
        <end position="373"/>
    </location>
</feature>
<feature type="compositionally biased region" description="Low complexity" evidence="1">
    <location>
        <begin position="62"/>
        <end position="78"/>
    </location>
</feature>
<dbReference type="AlphaFoldDB" id="A0AAN6MKP5"/>
<evidence type="ECO:0008006" key="4">
    <source>
        <dbReference type="Google" id="ProtNLM"/>
    </source>
</evidence>
<name>A0AAN6MKP5_9PEZI</name>
<protein>
    <recommendedName>
        <fullName evidence="4">Proteophosphoglycan 5</fullName>
    </recommendedName>
</protein>
<feature type="compositionally biased region" description="Low complexity" evidence="1">
    <location>
        <begin position="325"/>
        <end position="340"/>
    </location>
</feature>
<feature type="compositionally biased region" description="Low complexity" evidence="1">
    <location>
        <begin position="1"/>
        <end position="17"/>
    </location>
</feature>
<dbReference type="InterPro" id="IPR028322">
    <property type="entry name" value="PNRC-like_rgn"/>
</dbReference>
<sequence>MEPQQQHYQQQQQQQQQPNKNTPARRRAKRPVNSPARKTYASENDMPSEAVFPIDLAGPFTPQKSSSNSPLPQSQPQHSKSKPRNGNKARAKQASSPGPVKQGRTTPPQTTAPKPIAAHAPAFAGATFHASPAPSSLPIPSFLSKALDSPVVHETDRASREPSPPATDSEAPTPQQRFMSKEIARQESPLDIFFRADRAEKERARRASSANILGPGTVPFSPPAQIRSPAEPKTLPGGLFGAGNRRPGFQRNPSSGIPASELNGTMGDSVGPAFSTPYQDRIRAARSGTKQSNPVQTTPPDSLPQDPTTDDMSERLKRFLAIPPTAQAAQQGQTLTQASAPSANAPRFPPSGGDQPARFAEPSPAFLAGNQPPAAANLPRPFVLGARTAGVPDAAASGPFAAGGVHPLLAPPAMTKPEPSRSPEIVHMEDSLRRMLKLNLGSAPPPQAN</sequence>
<evidence type="ECO:0000313" key="3">
    <source>
        <dbReference type="Proteomes" id="UP001303889"/>
    </source>
</evidence>
<evidence type="ECO:0000313" key="2">
    <source>
        <dbReference type="EMBL" id="KAK3902039.1"/>
    </source>
</evidence>
<feature type="region of interest" description="Disordered" evidence="1">
    <location>
        <begin position="148"/>
        <end position="193"/>
    </location>
</feature>
<organism evidence="2 3">
    <name type="scientific">Staphylotrichum tortipilum</name>
    <dbReference type="NCBI Taxonomy" id="2831512"/>
    <lineage>
        <taxon>Eukaryota</taxon>
        <taxon>Fungi</taxon>
        <taxon>Dikarya</taxon>
        <taxon>Ascomycota</taxon>
        <taxon>Pezizomycotina</taxon>
        <taxon>Sordariomycetes</taxon>
        <taxon>Sordariomycetidae</taxon>
        <taxon>Sordariales</taxon>
        <taxon>Chaetomiaceae</taxon>
        <taxon>Staphylotrichum</taxon>
    </lineage>
</organism>
<gene>
    <name evidence="2" type="ORF">C8A05DRAFT_44449</name>
</gene>
<feature type="compositionally biased region" description="Low complexity" evidence="1">
    <location>
        <begin position="111"/>
        <end position="120"/>
    </location>
</feature>
<feature type="compositionally biased region" description="Polar residues" evidence="1">
    <location>
        <begin position="288"/>
        <end position="300"/>
    </location>
</feature>
<reference evidence="2" key="2">
    <citation type="submission" date="2023-05" db="EMBL/GenBank/DDBJ databases">
        <authorList>
            <consortium name="Lawrence Berkeley National Laboratory"/>
            <person name="Steindorff A."/>
            <person name="Hensen N."/>
            <person name="Bonometti L."/>
            <person name="Westerberg I."/>
            <person name="Brannstrom I.O."/>
            <person name="Guillou S."/>
            <person name="Cros-Aarteil S."/>
            <person name="Calhoun S."/>
            <person name="Haridas S."/>
            <person name="Kuo A."/>
            <person name="Mondo S."/>
            <person name="Pangilinan J."/>
            <person name="Riley R."/>
            <person name="Labutti K."/>
            <person name="Andreopoulos B."/>
            <person name="Lipzen A."/>
            <person name="Chen C."/>
            <person name="Yanf M."/>
            <person name="Daum C."/>
            <person name="Ng V."/>
            <person name="Clum A."/>
            <person name="Ohm R."/>
            <person name="Martin F."/>
            <person name="Silar P."/>
            <person name="Natvig D."/>
            <person name="Lalanne C."/>
            <person name="Gautier V."/>
            <person name="Ament-Velasquez S.L."/>
            <person name="Kruys A."/>
            <person name="Hutchinson M.I."/>
            <person name="Powell A.J."/>
            <person name="Barry K."/>
            <person name="Miller A.N."/>
            <person name="Grigoriev I.V."/>
            <person name="Debuchy R."/>
            <person name="Gladieux P."/>
            <person name="Thoren M.H."/>
            <person name="Johannesson H."/>
        </authorList>
    </citation>
    <scope>NUCLEOTIDE SEQUENCE</scope>
    <source>
        <strain evidence="2">CBS 103.79</strain>
    </source>
</reference>